<dbReference type="InterPro" id="IPR037121">
    <property type="entry name" value="Ribosomal_bL25_C"/>
</dbReference>
<dbReference type="AlphaFoldDB" id="A0A382DEQ0"/>
<gene>
    <name evidence="8" type="ORF">METZ01_LOCUS189742</name>
</gene>
<dbReference type="Gene3D" id="2.40.240.10">
    <property type="entry name" value="Ribosomal Protein L25, Chain P"/>
    <property type="match status" value="1"/>
</dbReference>
<name>A0A382DEQ0_9ZZZZ</name>
<keyword evidence="2" id="KW-0694">RNA-binding</keyword>
<dbReference type="Pfam" id="PF14693">
    <property type="entry name" value="Ribosomal_TL5_C"/>
    <property type="match status" value="1"/>
</dbReference>
<dbReference type="GO" id="GO:0006412">
    <property type="term" value="P:translation"/>
    <property type="evidence" value="ECO:0007669"/>
    <property type="project" value="InterPro"/>
</dbReference>
<keyword evidence="3" id="KW-0689">Ribosomal protein</keyword>
<keyword evidence="1" id="KW-0699">rRNA-binding</keyword>
<evidence type="ECO:0000259" key="7">
    <source>
        <dbReference type="Pfam" id="PF14693"/>
    </source>
</evidence>
<dbReference type="GO" id="GO:0003735">
    <property type="term" value="F:structural constituent of ribosome"/>
    <property type="evidence" value="ECO:0007669"/>
    <property type="project" value="InterPro"/>
</dbReference>
<dbReference type="GO" id="GO:0008097">
    <property type="term" value="F:5S rRNA binding"/>
    <property type="evidence" value="ECO:0007669"/>
    <property type="project" value="InterPro"/>
</dbReference>
<evidence type="ECO:0000259" key="6">
    <source>
        <dbReference type="Pfam" id="PF01386"/>
    </source>
</evidence>
<feature type="domain" description="Large ribosomal subunit protein bL25 L25" evidence="6">
    <location>
        <begin position="7"/>
        <end position="92"/>
    </location>
</feature>
<proteinExistence type="inferred from homology"/>
<accession>A0A382DEQ0</accession>
<dbReference type="EMBL" id="UINC01039022">
    <property type="protein sequence ID" value="SVB36888.1"/>
    <property type="molecule type" value="Genomic_DNA"/>
</dbReference>
<dbReference type="NCBIfam" id="TIGR00731">
    <property type="entry name" value="bL25_bact_ctc"/>
    <property type="match status" value="1"/>
</dbReference>
<dbReference type="PANTHER" id="PTHR33284:SF1">
    <property type="entry name" value="RIBOSOMAL PROTEIN L25_GLN-TRNA SYNTHETASE, ANTI-CODON-BINDING DOMAIN-CONTAINING PROTEIN"/>
    <property type="match status" value="1"/>
</dbReference>
<evidence type="ECO:0000256" key="4">
    <source>
        <dbReference type="ARBA" id="ARBA00023274"/>
    </source>
</evidence>
<evidence type="ECO:0000313" key="8">
    <source>
        <dbReference type="EMBL" id="SVB36888.1"/>
    </source>
</evidence>
<dbReference type="GO" id="GO:0022625">
    <property type="term" value="C:cytosolic large ribosomal subunit"/>
    <property type="evidence" value="ECO:0007669"/>
    <property type="project" value="TreeGrafter"/>
</dbReference>
<feature type="domain" description="Large ribosomal subunit protein bL25 beta" evidence="7">
    <location>
        <begin position="101"/>
        <end position="183"/>
    </location>
</feature>
<organism evidence="8">
    <name type="scientific">marine metagenome</name>
    <dbReference type="NCBI Taxonomy" id="408172"/>
    <lineage>
        <taxon>unclassified sequences</taxon>
        <taxon>metagenomes</taxon>
        <taxon>ecological metagenomes</taxon>
    </lineage>
</organism>
<dbReference type="CDD" id="cd00495">
    <property type="entry name" value="Ribosomal_L25_TL5_CTC"/>
    <property type="match status" value="1"/>
</dbReference>
<dbReference type="HAMAP" id="MF_01334">
    <property type="entry name" value="Ribosomal_bL25_CTC"/>
    <property type="match status" value="1"/>
</dbReference>
<evidence type="ECO:0000256" key="3">
    <source>
        <dbReference type="ARBA" id="ARBA00022980"/>
    </source>
</evidence>
<protein>
    <submittedName>
        <fullName evidence="8">Uncharacterized protein</fullName>
    </submittedName>
</protein>
<dbReference type="InterPro" id="IPR020057">
    <property type="entry name" value="Ribosomal_bL25_b-dom"/>
</dbReference>
<dbReference type="InterPro" id="IPR020930">
    <property type="entry name" value="Ribosomal_uL5_bac-type"/>
</dbReference>
<evidence type="ECO:0000256" key="2">
    <source>
        <dbReference type="ARBA" id="ARBA00022884"/>
    </source>
</evidence>
<dbReference type="Gene3D" id="2.170.120.20">
    <property type="entry name" value="Ribosomal protein L25, beta domain"/>
    <property type="match status" value="1"/>
</dbReference>
<dbReference type="PANTHER" id="PTHR33284">
    <property type="entry name" value="RIBOSOMAL PROTEIN L25/GLN-TRNA SYNTHETASE, ANTI-CODON-BINDING DOMAIN-CONTAINING PROTEIN"/>
    <property type="match status" value="1"/>
</dbReference>
<dbReference type="InterPro" id="IPR011035">
    <property type="entry name" value="Ribosomal_bL25/Gln-tRNA_synth"/>
</dbReference>
<evidence type="ECO:0000256" key="5">
    <source>
        <dbReference type="SAM" id="MobiDB-lite"/>
    </source>
</evidence>
<dbReference type="InterPro" id="IPR020056">
    <property type="entry name" value="Rbsml_bL25/Gln-tRNA_synth_N"/>
</dbReference>
<feature type="compositionally biased region" description="Basic and acidic residues" evidence="5">
    <location>
        <begin position="206"/>
        <end position="220"/>
    </location>
</feature>
<feature type="region of interest" description="Disordered" evidence="5">
    <location>
        <begin position="198"/>
        <end position="236"/>
    </location>
</feature>
<dbReference type="Pfam" id="PF01386">
    <property type="entry name" value="Ribosomal_L25p"/>
    <property type="match status" value="1"/>
</dbReference>
<reference evidence="8" key="1">
    <citation type="submission" date="2018-05" db="EMBL/GenBank/DDBJ databases">
        <authorList>
            <person name="Lanie J.A."/>
            <person name="Ng W.-L."/>
            <person name="Kazmierczak K.M."/>
            <person name="Andrzejewski T.M."/>
            <person name="Davidsen T.M."/>
            <person name="Wayne K.J."/>
            <person name="Tettelin H."/>
            <person name="Glass J.I."/>
            <person name="Rusch D."/>
            <person name="Podicherti R."/>
            <person name="Tsui H.-C.T."/>
            <person name="Winkler M.E."/>
        </authorList>
    </citation>
    <scope>NUCLEOTIDE SEQUENCE</scope>
</reference>
<sequence>MANEHKIEINKRDDITPQRLKQLRRDGNIPGIYYSATSKDSLPIFITKNDYHTAIKSGARIFNISVNNKKQNVLFKSVQYHPVTEEVLHVDLYGVRMDQAITIKVPLLLMGNAIGVKDEGGILNQPLNEIEIQCLPADIPDSFELDISELGMGDSLNAGDIKLDEKFILITSKDSVVASVTQPMKEIEPVVELVEDEAFLDDDGEPIEHEEGKEGEKPSEDPGGDTSAADKEAESE</sequence>
<keyword evidence="4" id="KW-0687">Ribonucleoprotein</keyword>
<dbReference type="InterPro" id="IPR029751">
    <property type="entry name" value="Ribosomal_L25_dom"/>
</dbReference>
<dbReference type="InterPro" id="IPR001021">
    <property type="entry name" value="Ribosomal_bL25_long"/>
</dbReference>
<dbReference type="SUPFAM" id="SSF50715">
    <property type="entry name" value="Ribosomal protein L25-like"/>
    <property type="match status" value="1"/>
</dbReference>
<evidence type="ECO:0000256" key="1">
    <source>
        <dbReference type="ARBA" id="ARBA00022730"/>
    </source>
</evidence>